<feature type="compositionally biased region" description="Low complexity" evidence="2">
    <location>
        <begin position="568"/>
        <end position="581"/>
    </location>
</feature>
<dbReference type="GeneID" id="25561618"/>
<feature type="region of interest" description="Disordered" evidence="2">
    <location>
        <begin position="486"/>
        <end position="523"/>
    </location>
</feature>
<organism evidence="3 4">
    <name type="scientific">Thecamonas trahens ATCC 50062</name>
    <dbReference type="NCBI Taxonomy" id="461836"/>
    <lineage>
        <taxon>Eukaryota</taxon>
        <taxon>Apusozoa</taxon>
        <taxon>Apusomonadida</taxon>
        <taxon>Apusomonadidae</taxon>
        <taxon>Thecamonas</taxon>
    </lineage>
</organism>
<evidence type="ECO:0000313" key="4">
    <source>
        <dbReference type="Proteomes" id="UP000054408"/>
    </source>
</evidence>
<feature type="region of interest" description="Disordered" evidence="2">
    <location>
        <begin position="346"/>
        <end position="372"/>
    </location>
</feature>
<dbReference type="Proteomes" id="UP000054408">
    <property type="component" value="Unassembled WGS sequence"/>
</dbReference>
<feature type="compositionally biased region" description="Low complexity" evidence="2">
    <location>
        <begin position="547"/>
        <end position="560"/>
    </location>
</feature>
<keyword evidence="4" id="KW-1185">Reference proteome</keyword>
<gene>
    <name evidence="3" type="ORF">AMSG_01900</name>
</gene>
<evidence type="ECO:0000313" key="3">
    <source>
        <dbReference type="EMBL" id="KNC55631.1"/>
    </source>
</evidence>
<proteinExistence type="predicted"/>
<name>A0A0L0DUB3_THETB</name>
<dbReference type="EMBL" id="GL349439">
    <property type="protein sequence ID" value="KNC55631.1"/>
    <property type="molecule type" value="Genomic_DNA"/>
</dbReference>
<sequence length="776" mass="85323">MGRIVELQAAVDRFLVAAREVEPLAPRTSRLRGTSSLVVSQDERAQVPGETLIKAVEKVLVAPEGGPGLKALLAACISTLRSVIWVLPSLRAHVAWEMMSRKKSAELLLAQHAEVADAPRALKSQLSAIRSSKGQLRKQLVGLEERIMTLSQQLEQAREAEHLAQEDAALQARVASFERNQLDEAHDKLDAAKLKNSWLIHQTIVLNAQVEADSATRLREENALEQETARLNTLRERIASIQREINDIDELIFSKEEEASRLRKHMRTMRAKAVETKFLNRSASQRVAVQWKDSISKVQALRSHMTAKGFGDLVSHEAYKEVRRMVDDLASGKVTAASLHEEAKAELRVSDSLGEMDDASNSLPGPPEQSQSLELQSLPVGTGNGSGTLSSDSDDFVDLVLGKLSATMPSLDPSLQSDEPPSSPRSLSRSTSRSRLSESRSPPPVDERGETKMYSASLATMRPASGPILTMPTIRRIGLDRRNSMSIMTKSPSSSSLFPIGSESPPHYSPSSSPTEQSVGSASPELTLTLDFQTDLELEVDTRKSSPRSPLSPLTPFTPLVAAQSPVSPRTPMFMRPSSSPRRSSVTVQLRSLDWLLGTIDEIYLLREASAERAKWSLSRAIRTWARSQAASRRGAHESEASLWYNVGERRSEHPEISLFEKLGRKRSEVLSVDAITCFLAVRRALVGPEFSSKDREHFDLASASYVHVKHKQPSAPIEAVTEAVVTVAGEHGMDLEESQLDIKLSLAADVIQGHQQSIRVHKALTIFVDQVILAK</sequence>
<feature type="compositionally biased region" description="Low complexity" evidence="2">
    <location>
        <begin position="424"/>
        <end position="434"/>
    </location>
</feature>
<evidence type="ECO:0000256" key="1">
    <source>
        <dbReference type="SAM" id="Coils"/>
    </source>
</evidence>
<feature type="region of interest" description="Disordered" evidence="2">
    <location>
        <begin position="408"/>
        <end position="466"/>
    </location>
</feature>
<evidence type="ECO:0000256" key="2">
    <source>
        <dbReference type="SAM" id="MobiDB-lite"/>
    </source>
</evidence>
<feature type="coiled-coil region" evidence="1">
    <location>
        <begin position="133"/>
        <end position="251"/>
    </location>
</feature>
<keyword evidence="1" id="KW-0175">Coiled coil</keyword>
<feature type="region of interest" description="Disordered" evidence="2">
    <location>
        <begin position="539"/>
        <end position="581"/>
    </location>
</feature>
<dbReference type="RefSeq" id="XP_013761401.1">
    <property type="nucleotide sequence ID" value="XM_013905947.1"/>
</dbReference>
<reference evidence="3 4" key="1">
    <citation type="submission" date="2010-05" db="EMBL/GenBank/DDBJ databases">
        <title>The Genome Sequence of Thecamonas trahens ATCC 50062.</title>
        <authorList>
            <consortium name="The Broad Institute Genome Sequencing Platform"/>
            <person name="Russ C."/>
            <person name="Cuomo C."/>
            <person name="Shea T."/>
            <person name="Young S.K."/>
            <person name="Zeng Q."/>
            <person name="Koehrsen M."/>
            <person name="Haas B."/>
            <person name="Borodovsky M."/>
            <person name="Guigo R."/>
            <person name="Alvarado L."/>
            <person name="Berlin A."/>
            <person name="Bochicchio J."/>
            <person name="Borenstein D."/>
            <person name="Chapman S."/>
            <person name="Chen Z."/>
            <person name="Freedman E."/>
            <person name="Gellesch M."/>
            <person name="Goldberg J."/>
            <person name="Griggs A."/>
            <person name="Gujja S."/>
            <person name="Heilman E."/>
            <person name="Heiman D."/>
            <person name="Hepburn T."/>
            <person name="Howarth C."/>
            <person name="Jen D."/>
            <person name="Larson L."/>
            <person name="Mehta T."/>
            <person name="Park D."/>
            <person name="Pearson M."/>
            <person name="Roberts A."/>
            <person name="Saif S."/>
            <person name="Shenoy N."/>
            <person name="Sisk P."/>
            <person name="Stolte C."/>
            <person name="Sykes S."/>
            <person name="Thomson T."/>
            <person name="Walk T."/>
            <person name="White J."/>
            <person name="Yandava C."/>
            <person name="Burger G."/>
            <person name="Gray M.W."/>
            <person name="Holland P.W.H."/>
            <person name="King N."/>
            <person name="Lang F.B.F."/>
            <person name="Roger A.J."/>
            <person name="Ruiz-Trillo I."/>
            <person name="Lander E."/>
            <person name="Nusbaum C."/>
        </authorList>
    </citation>
    <scope>NUCLEOTIDE SEQUENCE [LARGE SCALE GENOMIC DNA]</scope>
    <source>
        <strain evidence="3 4">ATCC 50062</strain>
    </source>
</reference>
<feature type="compositionally biased region" description="Low complexity" evidence="2">
    <location>
        <begin position="486"/>
        <end position="514"/>
    </location>
</feature>
<accession>A0A0L0DUB3</accession>
<dbReference type="AlphaFoldDB" id="A0A0L0DUB3"/>
<feature type="compositionally biased region" description="Polar residues" evidence="2">
    <location>
        <begin position="359"/>
        <end position="372"/>
    </location>
</feature>
<protein>
    <submittedName>
        <fullName evidence="3">Uncharacterized protein</fullName>
    </submittedName>
</protein>